<dbReference type="InterPro" id="IPR005064">
    <property type="entry name" value="BUG"/>
</dbReference>
<comment type="caution">
    <text evidence="3">The sequence shown here is derived from an EMBL/GenBank/DDBJ whole genome shotgun (WGS) entry which is preliminary data.</text>
</comment>
<dbReference type="Pfam" id="PF03401">
    <property type="entry name" value="TctC"/>
    <property type="match status" value="1"/>
</dbReference>
<dbReference type="CDD" id="cd13578">
    <property type="entry name" value="PBP2_Bug27"/>
    <property type="match status" value="1"/>
</dbReference>
<dbReference type="SUPFAM" id="SSF53850">
    <property type="entry name" value="Periplasmic binding protein-like II"/>
    <property type="match status" value="1"/>
</dbReference>
<sequence length="319" mass="33700">MKRLLSLLAAVSVCAAAHAASYPSRPIRLELPYSPGGGADVVGRPLAEALTKVLKTSVIVENRGGASGIIAMNYVKNAAPDGYALVLPLTAQVAVNQNLFKSLPYDPLKDFQPIALLGKAPYFLTVNPSLPAQNLQQFIALAKQDPGKYSYASTGPGSGLHLSMELLKSMAGINIAHIPYKGGGDGIADLLAGRVQAMFLSAGSAKGLIDSGKLRAIAVTTKTRSEVYPNVPTIAEAGLPGYESYVWYALMAPKATPPEVVKTLHDAVVAALKDPVVTREFAVDGIEPVGSTPQELHDFIVSESLKWKQVMQQAGVKQQ</sequence>
<comment type="similarity">
    <text evidence="1">Belongs to the UPF0065 (bug) family.</text>
</comment>
<dbReference type="RefSeq" id="WP_094851510.1">
    <property type="nucleotide sequence ID" value="NZ_NEVM01000001.1"/>
</dbReference>
<feature type="chain" id="PRO_5011972184" evidence="2">
    <location>
        <begin position="20"/>
        <end position="319"/>
    </location>
</feature>
<dbReference type="Proteomes" id="UP000216020">
    <property type="component" value="Unassembled WGS sequence"/>
</dbReference>
<feature type="signal peptide" evidence="2">
    <location>
        <begin position="1"/>
        <end position="19"/>
    </location>
</feature>
<evidence type="ECO:0000256" key="2">
    <source>
        <dbReference type="SAM" id="SignalP"/>
    </source>
</evidence>
<keyword evidence="2" id="KW-0732">Signal</keyword>
<dbReference type="PANTHER" id="PTHR42928:SF5">
    <property type="entry name" value="BLR1237 PROTEIN"/>
    <property type="match status" value="1"/>
</dbReference>
<dbReference type="PANTHER" id="PTHR42928">
    <property type="entry name" value="TRICARBOXYLATE-BINDING PROTEIN"/>
    <property type="match status" value="1"/>
</dbReference>
<accession>A0A261SJ27</accession>
<evidence type="ECO:0000313" key="3">
    <source>
        <dbReference type="EMBL" id="OZI37404.1"/>
    </source>
</evidence>
<dbReference type="PIRSF" id="PIRSF017082">
    <property type="entry name" value="YflP"/>
    <property type="match status" value="1"/>
</dbReference>
<protein>
    <submittedName>
        <fullName evidence="3">LacI family transcriptional regulator</fullName>
    </submittedName>
</protein>
<dbReference type="OrthoDB" id="8679134at2"/>
<dbReference type="Gene3D" id="3.40.190.150">
    <property type="entry name" value="Bordetella uptake gene, domain 1"/>
    <property type="match status" value="1"/>
</dbReference>
<proteinExistence type="inferred from homology"/>
<name>A0A261SJ27_9BORD</name>
<gene>
    <name evidence="3" type="ORF">CAL29_03035</name>
</gene>
<evidence type="ECO:0000256" key="1">
    <source>
        <dbReference type="ARBA" id="ARBA00006987"/>
    </source>
</evidence>
<dbReference type="AlphaFoldDB" id="A0A261SJ27"/>
<evidence type="ECO:0000313" key="4">
    <source>
        <dbReference type="Proteomes" id="UP000216020"/>
    </source>
</evidence>
<keyword evidence="4" id="KW-1185">Reference proteome</keyword>
<dbReference type="EMBL" id="NEVM01000001">
    <property type="protein sequence ID" value="OZI37404.1"/>
    <property type="molecule type" value="Genomic_DNA"/>
</dbReference>
<dbReference type="InterPro" id="IPR042100">
    <property type="entry name" value="Bug_dom1"/>
</dbReference>
<dbReference type="Gene3D" id="3.40.190.10">
    <property type="entry name" value="Periplasmic binding protein-like II"/>
    <property type="match status" value="1"/>
</dbReference>
<reference evidence="4" key="1">
    <citation type="submission" date="2017-05" db="EMBL/GenBank/DDBJ databases">
        <title>Complete and WGS of Bordetella genogroups.</title>
        <authorList>
            <person name="Spilker T."/>
            <person name="Lipuma J."/>
        </authorList>
    </citation>
    <scope>NUCLEOTIDE SEQUENCE [LARGE SCALE GENOMIC DNA]</scope>
    <source>
        <strain evidence="4">AU16122</strain>
    </source>
</reference>
<organism evidence="3 4">
    <name type="scientific">Bordetella genomosp. 10</name>
    <dbReference type="NCBI Taxonomy" id="1416804"/>
    <lineage>
        <taxon>Bacteria</taxon>
        <taxon>Pseudomonadati</taxon>
        <taxon>Pseudomonadota</taxon>
        <taxon>Betaproteobacteria</taxon>
        <taxon>Burkholderiales</taxon>
        <taxon>Alcaligenaceae</taxon>
        <taxon>Bordetella</taxon>
    </lineage>
</organism>